<dbReference type="PROSITE" id="PS51257">
    <property type="entry name" value="PROKAR_LIPOPROTEIN"/>
    <property type="match status" value="1"/>
</dbReference>
<keyword evidence="7" id="KW-0449">Lipoprotein</keyword>
<feature type="domain" description="Spore germination GerAC-like C-terminal" evidence="8">
    <location>
        <begin position="225"/>
        <end position="392"/>
    </location>
</feature>
<dbReference type="RefSeq" id="WP_165865988.1">
    <property type="nucleotide sequence ID" value="NZ_UPPP01000072.1"/>
</dbReference>
<sequence>MLNNRCLRFYGVCGLMILNLLTAGCWDRKEIENRGFVLGIGIDYATPVPKGQYDLPHVTQEAGERKYRVTFELPKFEKKSEGKSGTEHHLLYAGEGESMLAITRAIDAKVYFSLFFEDTQAIIFSEAVARDGIGDLLDFFARDPGMRRTVKMFVTPGRAENILKGKLQVDEVNSIYIAKTVQNVHMTPRFAGIINLGDVLEAIREKHSFALAEIVMENGDVKLTKGAIFNRDKKMVGELDEWETVGAKILKEFLKQGVFSIPNPVNPEKLTVFELVESHIKVDSHVQDGRLWFSVTANFIGDLDENTELGQKVLKPQFLAAVEQGLDEQFTGQVRAAYSRLQGMKADAVSLGDLVHRQHPKYWKTVKDRWDEEVFPTVPLDVKIKVTIRRPGLVR</sequence>
<evidence type="ECO:0000313" key="11">
    <source>
        <dbReference type="Proteomes" id="UP000277811"/>
    </source>
</evidence>
<dbReference type="InterPro" id="IPR046953">
    <property type="entry name" value="Spore_GerAC-like_C"/>
</dbReference>
<evidence type="ECO:0000259" key="8">
    <source>
        <dbReference type="Pfam" id="PF05504"/>
    </source>
</evidence>
<evidence type="ECO:0000256" key="4">
    <source>
        <dbReference type="ARBA" id="ARBA00022729"/>
    </source>
</evidence>
<dbReference type="Pfam" id="PF25198">
    <property type="entry name" value="Spore_GerAC_N"/>
    <property type="match status" value="1"/>
</dbReference>
<keyword evidence="5" id="KW-0472">Membrane</keyword>
<evidence type="ECO:0000256" key="2">
    <source>
        <dbReference type="ARBA" id="ARBA00007886"/>
    </source>
</evidence>
<name>A0A498RDM4_9FIRM</name>
<evidence type="ECO:0000256" key="3">
    <source>
        <dbReference type="ARBA" id="ARBA00022544"/>
    </source>
</evidence>
<dbReference type="PANTHER" id="PTHR35789">
    <property type="entry name" value="SPORE GERMINATION PROTEIN B3"/>
    <property type="match status" value="1"/>
</dbReference>
<proteinExistence type="inferred from homology"/>
<evidence type="ECO:0000256" key="6">
    <source>
        <dbReference type="ARBA" id="ARBA00023139"/>
    </source>
</evidence>
<evidence type="ECO:0000259" key="9">
    <source>
        <dbReference type="Pfam" id="PF25198"/>
    </source>
</evidence>
<dbReference type="AlphaFoldDB" id="A0A498RDM4"/>
<keyword evidence="11" id="KW-1185">Reference proteome</keyword>
<comment type="similarity">
    <text evidence="2">Belongs to the GerABKC lipoprotein family.</text>
</comment>
<dbReference type="GO" id="GO:0016020">
    <property type="term" value="C:membrane"/>
    <property type="evidence" value="ECO:0007669"/>
    <property type="project" value="UniProtKB-SubCell"/>
</dbReference>
<dbReference type="PANTHER" id="PTHR35789:SF1">
    <property type="entry name" value="SPORE GERMINATION PROTEIN B3"/>
    <property type="match status" value="1"/>
</dbReference>
<dbReference type="Proteomes" id="UP000277811">
    <property type="component" value="Unassembled WGS sequence"/>
</dbReference>
<dbReference type="NCBIfam" id="TIGR02887">
    <property type="entry name" value="spore_ger_x_C"/>
    <property type="match status" value="1"/>
</dbReference>
<gene>
    <name evidence="10" type="ORF">LUCI_2552</name>
</gene>
<dbReference type="Gene3D" id="3.30.300.210">
    <property type="entry name" value="Nutrient germinant receptor protein C, domain 3"/>
    <property type="match status" value="1"/>
</dbReference>
<reference evidence="10 11" key="1">
    <citation type="submission" date="2018-06" db="EMBL/GenBank/DDBJ databases">
        <authorList>
            <person name="Strepis N."/>
        </authorList>
    </citation>
    <scope>NUCLEOTIDE SEQUENCE [LARGE SCALE GENOMIC DNA]</scope>
    <source>
        <strain evidence="10">LUCI</strain>
    </source>
</reference>
<dbReference type="EMBL" id="UPPP01000072">
    <property type="protein sequence ID" value="VBB07308.1"/>
    <property type="molecule type" value="Genomic_DNA"/>
</dbReference>
<dbReference type="InterPro" id="IPR038501">
    <property type="entry name" value="Spore_GerAC_C_sf"/>
</dbReference>
<evidence type="ECO:0000256" key="1">
    <source>
        <dbReference type="ARBA" id="ARBA00004635"/>
    </source>
</evidence>
<comment type="subcellular location">
    <subcellularLocation>
        <location evidence="1">Membrane</location>
        <topology evidence="1">Lipid-anchor</topology>
    </subcellularLocation>
</comment>
<feature type="domain" description="Spore germination protein N-terminal" evidence="9">
    <location>
        <begin position="27"/>
        <end position="214"/>
    </location>
</feature>
<keyword evidence="4" id="KW-0732">Signal</keyword>
<keyword evidence="6" id="KW-0564">Palmitate</keyword>
<dbReference type="InterPro" id="IPR057336">
    <property type="entry name" value="GerAC_N"/>
</dbReference>
<dbReference type="Pfam" id="PF05504">
    <property type="entry name" value="Spore_GerAC"/>
    <property type="match status" value="1"/>
</dbReference>
<accession>A0A498RDM4</accession>
<evidence type="ECO:0000256" key="5">
    <source>
        <dbReference type="ARBA" id="ARBA00023136"/>
    </source>
</evidence>
<dbReference type="InterPro" id="IPR008844">
    <property type="entry name" value="Spore_GerAC-like"/>
</dbReference>
<evidence type="ECO:0000256" key="7">
    <source>
        <dbReference type="ARBA" id="ARBA00023288"/>
    </source>
</evidence>
<keyword evidence="3" id="KW-0309">Germination</keyword>
<dbReference type="GO" id="GO:0009847">
    <property type="term" value="P:spore germination"/>
    <property type="evidence" value="ECO:0007669"/>
    <property type="project" value="InterPro"/>
</dbReference>
<organism evidence="10 11">
    <name type="scientific">Lucifera butyrica</name>
    <dbReference type="NCBI Taxonomy" id="1351585"/>
    <lineage>
        <taxon>Bacteria</taxon>
        <taxon>Bacillati</taxon>
        <taxon>Bacillota</taxon>
        <taxon>Negativicutes</taxon>
        <taxon>Veillonellales</taxon>
        <taxon>Veillonellaceae</taxon>
        <taxon>Lucifera</taxon>
    </lineage>
</organism>
<protein>
    <submittedName>
        <fullName evidence="10">Spore germination gerac</fullName>
    </submittedName>
</protein>
<evidence type="ECO:0000313" key="10">
    <source>
        <dbReference type="EMBL" id="VBB07308.1"/>
    </source>
</evidence>